<gene>
    <name evidence="1" type="ORF">Q5761_05015</name>
</gene>
<proteinExistence type="predicted"/>
<dbReference type="Pfam" id="PF04456">
    <property type="entry name" value="DUF503"/>
    <property type="match status" value="1"/>
</dbReference>
<name>A0ABZ0QR81_9FIRM</name>
<reference evidence="1 2" key="1">
    <citation type="submission" date="2023-08" db="EMBL/GenBank/DDBJ databases">
        <title>Genome sequence of Thermaerobacter compostii strain Ins1, a spore-forming filamentous bacterium isolated from a deep geothermal reservoir.</title>
        <authorList>
            <person name="Bregnard D."/>
            <person name="Gonzalez D."/>
            <person name="Junier P."/>
        </authorList>
    </citation>
    <scope>NUCLEOTIDE SEQUENCE [LARGE SCALE GENOMIC DNA]</scope>
    <source>
        <strain evidence="1 2">Ins1</strain>
    </source>
</reference>
<dbReference type="Gene3D" id="3.30.70.1120">
    <property type="entry name" value="TT1725-like"/>
    <property type="match status" value="1"/>
</dbReference>
<evidence type="ECO:0000313" key="1">
    <source>
        <dbReference type="EMBL" id="WPD20006.1"/>
    </source>
</evidence>
<dbReference type="Proteomes" id="UP001304683">
    <property type="component" value="Chromosome"/>
</dbReference>
<dbReference type="InterPro" id="IPR007546">
    <property type="entry name" value="DUF503"/>
</dbReference>
<dbReference type="InterPro" id="IPR036746">
    <property type="entry name" value="TT1725-like_sf"/>
</dbReference>
<evidence type="ECO:0000313" key="2">
    <source>
        <dbReference type="Proteomes" id="UP001304683"/>
    </source>
</evidence>
<dbReference type="PANTHER" id="PTHR36441:SF1">
    <property type="entry name" value="DUF503 DOMAIN-CONTAINING PROTEIN"/>
    <property type="match status" value="1"/>
</dbReference>
<dbReference type="EMBL" id="CP132508">
    <property type="protein sequence ID" value="WPD20006.1"/>
    <property type="molecule type" value="Genomic_DNA"/>
</dbReference>
<sequence length="95" mass="10820">MPAFVGLCRVTLAVPGSTSLKDKRRVLRSILDRLRQRYALAVAEVGSQEAWQRAEVAFACVSSEARRCEAILEECLRWLETRSDIELLEVDREIL</sequence>
<dbReference type="SUPFAM" id="SSF103007">
    <property type="entry name" value="Hypothetical protein TT1725"/>
    <property type="match status" value="1"/>
</dbReference>
<dbReference type="RefSeq" id="WP_318751417.1">
    <property type="nucleotide sequence ID" value="NZ_CP132508.1"/>
</dbReference>
<accession>A0ABZ0QR81</accession>
<dbReference type="PANTHER" id="PTHR36441">
    <property type="entry name" value="HYPOTHETICAL CYTOSOLIC PROTEIN"/>
    <property type="match status" value="1"/>
</dbReference>
<keyword evidence="2" id="KW-1185">Reference proteome</keyword>
<protein>
    <submittedName>
        <fullName evidence="1">DUF503 domain-containing protein</fullName>
    </submittedName>
</protein>
<organism evidence="1 2">
    <name type="scientific">Thermaerobacter composti</name>
    <dbReference type="NCBI Taxonomy" id="554949"/>
    <lineage>
        <taxon>Bacteria</taxon>
        <taxon>Bacillati</taxon>
        <taxon>Bacillota</taxon>
        <taxon>Clostridia</taxon>
        <taxon>Eubacteriales</taxon>
        <taxon>Clostridiales Family XVII. Incertae Sedis</taxon>
        <taxon>Thermaerobacter</taxon>
    </lineage>
</organism>